<keyword evidence="18" id="KW-0436">Ligase</keyword>
<comment type="similarity">
    <text evidence="3">Belongs to the pex2/pex10/pex12 family.</text>
</comment>
<dbReference type="GeneID" id="87908582"/>
<dbReference type="EMBL" id="JAFFHA010000005">
    <property type="protein sequence ID" value="KAK4655599.1"/>
    <property type="molecule type" value="Genomic_DNA"/>
</dbReference>
<accession>A0ABR0GJ46</accession>
<keyword evidence="7" id="KW-0479">Metal-binding</keyword>
<evidence type="ECO:0000256" key="16">
    <source>
        <dbReference type="SAM" id="MobiDB-lite"/>
    </source>
</evidence>
<dbReference type="Gene3D" id="3.30.40.10">
    <property type="entry name" value="Zinc/RING finger domain, C3HC4 (zinc finger)"/>
    <property type="match status" value="1"/>
</dbReference>
<evidence type="ECO:0000259" key="17">
    <source>
        <dbReference type="Pfam" id="PF04757"/>
    </source>
</evidence>
<keyword evidence="12" id="KW-0472">Membrane</keyword>
<protein>
    <recommendedName>
        <fullName evidence="4">Peroxisome assembly protein 12</fullName>
    </recommendedName>
    <alternativeName>
        <fullName evidence="14">Peroxin-12</fullName>
    </alternativeName>
</protein>
<evidence type="ECO:0000256" key="13">
    <source>
        <dbReference type="ARBA" id="ARBA00023140"/>
    </source>
</evidence>
<comment type="caution">
    <text evidence="18">The sequence shown here is derived from an EMBL/GenBank/DDBJ whole genome shotgun (WGS) entry which is preliminary data.</text>
</comment>
<keyword evidence="5" id="KW-0813">Transport</keyword>
<dbReference type="Proteomes" id="UP001323405">
    <property type="component" value="Unassembled WGS sequence"/>
</dbReference>
<reference evidence="18 19" key="1">
    <citation type="journal article" date="2023" name="bioRxiv">
        <title>High-quality genome assemblies of four members of thePodospora anserinaspecies complex.</title>
        <authorList>
            <person name="Ament-Velasquez S.L."/>
            <person name="Vogan A.A."/>
            <person name="Wallerman O."/>
            <person name="Hartmann F."/>
            <person name="Gautier V."/>
            <person name="Silar P."/>
            <person name="Giraud T."/>
            <person name="Johannesson H."/>
        </authorList>
    </citation>
    <scope>NUCLEOTIDE SEQUENCE [LARGE SCALE GENOMIC DNA]</scope>
    <source>
        <strain evidence="18 19">CBS 415.72m</strain>
    </source>
</reference>
<name>A0ABR0GJ46_9PEZI</name>
<evidence type="ECO:0000313" key="18">
    <source>
        <dbReference type="EMBL" id="KAK4655599.1"/>
    </source>
</evidence>
<evidence type="ECO:0000256" key="4">
    <source>
        <dbReference type="ARBA" id="ARBA00018980"/>
    </source>
</evidence>
<evidence type="ECO:0000256" key="1">
    <source>
        <dbReference type="ARBA" id="ARBA00004585"/>
    </source>
</evidence>
<evidence type="ECO:0000256" key="9">
    <source>
        <dbReference type="ARBA" id="ARBA00022833"/>
    </source>
</evidence>
<dbReference type="InterPro" id="IPR006845">
    <property type="entry name" value="Pex_N"/>
</dbReference>
<organism evidence="18 19">
    <name type="scientific">Podospora pseudocomata</name>
    <dbReference type="NCBI Taxonomy" id="2093779"/>
    <lineage>
        <taxon>Eukaryota</taxon>
        <taxon>Fungi</taxon>
        <taxon>Dikarya</taxon>
        <taxon>Ascomycota</taxon>
        <taxon>Pezizomycotina</taxon>
        <taxon>Sordariomycetes</taxon>
        <taxon>Sordariomycetidae</taxon>
        <taxon>Sordariales</taxon>
        <taxon>Podosporaceae</taxon>
        <taxon>Podospora</taxon>
    </lineage>
</organism>
<dbReference type="PANTHER" id="PTHR12888">
    <property type="entry name" value="PEROXISOME ASSEMBLY PROTEIN 12 PEROXIN-12"/>
    <property type="match status" value="1"/>
</dbReference>
<keyword evidence="11" id="KW-1133">Transmembrane helix</keyword>
<keyword evidence="13" id="KW-0576">Peroxisome</keyword>
<feature type="domain" description="Pex N-terminal" evidence="17">
    <location>
        <begin position="64"/>
        <end position="311"/>
    </location>
</feature>
<dbReference type="InterPro" id="IPR013083">
    <property type="entry name" value="Znf_RING/FYVE/PHD"/>
</dbReference>
<evidence type="ECO:0000256" key="14">
    <source>
        <dbReference type="ARBA" id="ARBA00029692"/>
    </source>
</evidence>
<evidence type="ECO:0000313" key="19">
    <source>
        <dbReference type="Proteomes" id="UP001323405"/>
    </source>
</evidence>
<dbReference type="Pfam" id="PF04757">
    <property type="entry name" value="Pex2_Pex12"/>
    <property type="match status" value="1"/>
</dbReference>
<keyword evidence="9" id="KW-0862">Zinc</keyword>
<comment type="subcellular location">
    <subcellularLocation>
        <location evidence="1">Peroxisome membrane</location>
        <topology evidence="1">Multi-pass membrane protein</topology>
    </subcellularLocation>
</comment>
<evidence type="ECO:0000256" key="6">
    <source>
        <dbReference type="ARBA" id="ARBA00022692"/>
    </source>
</evidence>
<comment type="subunit">
    <text evidence="15">Component of the PEX2-PEX10-PEX12 retrotranslocation channel, composed of PEX2, PEX10 and PEX12.</text>
</comment>
<dbReference type="InterPro" id="IPR017375">
    <property type="entry name" value="PEX12"/>
</dbReference>
<dbReference type="SUPFAM" id="SSF57850">
    <property type="entry name" value="RING/U-box"/>
    <property type="match status" value="1"/>
</dbReference>
<keyword evidence="6" id="KW-0812">Transmembrane</keyword>
<evidence type="ECO:0000256" key="3">
    <source>
        <dbReference type="ARBA" id="ARBA00008704"/>
    </source>
</evidence>
<keyword evidence="19" id="KW-1185">Reference proteome</keyword>
<evidence type="ECO:0000256" key="10">
    <source>
        <dbReference type="ARBA" id="ARBA00022927"/>
    </source>
</evidence>
<evidence type="ECO:0000256" key="12">
    <source>
        <dbReference type="ARBA" id="ARBA00023136"/>
    </source>
</evidence>
<feature type="region of interest" description="Disordered" evidence="16">
    <location>
        <begin position="325"/>
        <end position="363"/>
    </location>
</feature>
<proteinExistence type="inferred from homology"/>
<comment type="pathway">
    <text evidence="2">Protein modification; protein ubiquitination.</text>
</comment>
<keyword evidence="8" id="KW-0863">Zinc-finger</keyword>
<evidence type="ECO:0000256" key="5">
    <source>
        <dbReference type="ARBA" id="ARBA00022448"/>
    </source>
</evidence>
<evidence type="ECO:0000256" key="7">
    <source>
        <dbReference type="ARBA" id="ARBA00022723"/>
    </source>
</evidence>
<evidence type="ECO:0000256" key="15">
    <source>
        <dbReference type="ARBA" id="ARBA00034505"/>
    </source>
</evidence>
<sequence>MLNRTNPCRSHLHITYAPTITTPLTIFNTVQFIPENRPKMEFVTALRGSFDPGKPSLFELLSEQQLSSLLPPTLRYLLTLLTHRYPRHLLRALNSFDELYALLSLLIERHYLLTRQGSFTENFYGLKRERALTSEIPRASTHAPQIVREALALRTKDVYKNLFVIVLIPYLKRKLDEAHEVDAPRALLGAAYNAPPSPSAPLKEKLGYYYKIFLRKIYPTINMTYHLSILAFSLGYLFDNTKYSSPFLWLIGTRIRRMGPADYKAIEEWEKVLPADGTRSRSIFQRLLSSLSLVLPTSIFALKFLEWWYSSDFAKQLSRKAAESLQLPPPGMTTTLKSVSPKKQPPPSLSEPSDTPPAEEELLEQLASSAPVASSSLLPIFTVAAILREEDDDGEEDKKRQEEDSSLCPICQEEITTPTACQTGIVYCYGCIHKWISGVNPHQERFMERVEKALGGSSRKWESGEGRCAVTGRRVLGGVEGLRRVMV</sequence>
<dbReference type="RefSeq" id="XP_062744574.1">
    <property type="nucleotide sequence ID" value="XM_062888675.1"/>
</dbReference>
<dbReference type="GO" id="GO:0016874">
    <property type="term" value="F:ligase activity"/>
    <property type="evidence" value="ECO:0007669"/>
    <property type="project" value="UniProtKB-KW"/>
</dbReference>
<dbReference type="PANTHER" id="PTHR12888:SF0">
    <property type="entry name" value="PEROXISOME ASSEMBLY PROTEIN 12"/>
    <property type="match status" value="1"/>
</dbReference>
<evidence type="ECO:0000256" key="2">
    <source>
        <dbReference type="ARBA" id="ARBA00004906"/>
    </source>
</evidence>
<evidence type="ECO:0000256" key="11">
    <source>
        <dbReference type="ARBA" id="ARBA00022989"/>
    </source>
</evidence>
<gene>
    <name evidence="18" type="primary">PEX12</name>
    <name evidence="18" type="ORF">QC762_303790</name>
</gene>
<evidence type="ECO:0000256" key="8">
    <source>
        <dbReference type="ARBA" id="ARBA00022771"/>
    </source>
</evidence>
<keyword evidence="10" id="KW-0653">Protein transport</keyword>